<dbReference type="Proteomes" id="UP000748531">
    <property type="component" value="Unassembled WGS sequence"/>
</dbReference>
<feature type="domain" description="LysM" evidence="2">
    <location>
        <begin position="88"/>
        <end position="131"/>
    </location>
</feature>
<evidence type="ECO:0000259" key="2">
    <source>
        <dbReference type="PROSITE" id="PS51782"/>
    </source>
</evidence>
<proteinExistence type="predicted"/>
<feature type="region of interest" description="Disordered" evidence="1">
    <location>
        <begin position="407"/>
        <end position="426"/>
    </location>
</feature>
<feature type="region of interest" description="Disordered" evidence="1">
    <location>
        <begin position="326"/>
        <end position="345"/>
    </location>
</feature>
<dbReference type="EMBL" id="LUCH01004020">
    <property type="protein sequence ID" value="KAF5399478.1"/>
    <property type="molecule type" value="Genomic_DNA"/>
</dbReference>
<organism evidence="3 4">
    <name type="scientific">Paragonimus heterotremus</name>
    <dbReference type="NCBI Taxonomy" id="100268"/>
    <lineage>
        <taxon>Eukaryota</taxon>
        <taxon>Metazoa</taxon>
        <taxon>Spiralia</taxon>
        <taxon>Lophotrochozoa</taxon>
        <taxon>Platyhelminthes</taxon>
        <taxon>Trematoda</taxon>
        <taxon>Digenea</taxon>
        <taxon>Plagiorchiida</taxon>
        <taxon>Troglotremata</taxon>
        <taxon>Troglotrematidae</taxon>
        <taxon>Paragonimus</taxon>
    </lineage>
</organism>
<reference evidence="3" key="1">
    <citation type="submission" date="2019-05" db="EMBL/GenBank/DDBJ databases">
        <title>Annotation for the trematode Paragonimus heterotremus.</title>
        <authorList>
            <person name="Choi Y.-J."/>
        </authorList>
    </citation>
    <scope>NUCLEOTIDE SEQUENCE</scope>
    <source>
        <strain evidence="3">LC</strain>
    </source>
</reference>
<dbReference type="PROSITE" id="PS51782">
    <property type="entry name" value="LYSM"/>
    <property type="match status" value="1"/>
</dbReference>
<protein>
    <recommendedName>
        <fullName evidence="2">LysM domain-containing protein</fullName>
    </recommendedName>
</protein>
<evidence type="ECO:0000313" key="4">
    <source>
        <dbReference type="Proteomes" id="UP000748531"/>
    </source>
</evidence>
<dbReference type="SMART" id="SM00257">
    <property type="entry name" value="LysM"/>
    <property type="match status" value="1"/>
</dbReference>
<dbReference type="InterPro" id="IPR036779">
    <property type="entry name" value="LysM_dom_sf"/>
</dbReference>
<feature type="region of interest" description="Disordered" evidence="1">
    <location>
        <begin position="1"/>
        <end position="64"/>
    </location>
</feature>
<comment type="caution">
    <text evidence="3">The sequence shown here is derived from an EMBL/GenBank/DDBJ whole genome shotgun (WGS) entry which is preliminary data.</text>
</comment>
<accession>A0A8J4T5U0</accession>
<feature type="compositionally biased region" description="Polar residues" evidence="1">
    <location>
        <begin position="411"/>
        <end position="426"/>
    </location>
</feature>
<dbReference type="InterPro" id="IPR018392">
    <property type="entry name" value="LysM"/>
</dbReference>
<sequence>MEKGPQFFGGPCVDAEQTNTAEKTDTKIHSKKKSRDSAVTKREDQADGVAPARRKPKPKRKMNSTRLEGIVLLSAPTKSLIVKPQCILEYKVQSGDTLSSVAARFQSTPSELCQLNKLFCRSLFPDQIIKVPKAIVCEVQRQPVPGYSDSSTVVYESGGDTHADAVCSKSNRDIAHHTKETCSLEERLIYPLVPDSSVVHAVQHEHPSEDELASSTSTHNSLTTEGAEWLSSSASSVELEDHADEENDPMTARYMKFPSDYVTDLHFMIPGSLLVTTDSFLFIPMETDTEPLKQPHILLPLSKLRSVAVYRDHSVLYFTKRDKQPKCNRSRRATGSHAHSMSRSPLASETSLVLCGNGGPEPPLNISCSTSLSPQMSKHSSDDMTSPSVVCLLSNLDRDRSAFHLDDKPSGSLQLSNPLMSSHGQNTTEPVEYLCILASIDGTTRKRHANWFTLLSKEYWFRIPEGK</sequence>
<evidence type="ECO:0000256" key="1">
    <source>
        <dbReference type="SAM" id="MobiDB-lite"/>
    </source>
</evidence>
<keyword evidence="4" id="KW-1185">Reference proteome</keyword>
<feature type="compositionally biased region" description="Basic residues" evidence="1">
    <location>
        <begin position="52"/>
        <end position="63"/>
    </location>
</feature>
<dbReference type="SUPFAM" id="SSF54106">
    <property type="entry name" value="LysM domain"/>
    <property type="match status" value="1"/>
</dbReference>
<feature type="compositionally biased region" description="Polar residues" evidence="1">
    <location>
        <begin position="213"/>
        <end position="227"/>
    </location>
</feature>
<gene>
    <name evidence="3" type="ORF">PHET_07047</name>
</gene>
<feature type="compositionally biased region" description="Basic and acidic residues" evidence="1">
    <location>
        <begin position="35"/>
        <end position="45"/>
    </location>
</feature>
<dbReference type="AlphaFoldDB" id="A0A8J4T5U0"/>
<name>A0A8J4T5U0_9TREM</name>
<dbReference type="Gene3D" id="3.10.350.10">
    <property type="entry name" value="LysM domain"/>
    <property type="match status" value="1"/>
</dbReference>
<feature type="region of interest" description="Disordered" evidence="1">
    <location>
        <begin position="201"/>
        <end position="227"/>
    </location>
</feature>
<dbReference type="OrthoDB" id="26679at2759"/>
<dbReference type="Pfam" id="PF01476">
    <property type="entry name" value="LysM"/>
    <property type="match status" value="1"/>
</dbReference>
<dbReference type="CDD" id="cd00118">
    <property type="entry name" value="LysM"/>
    <property type="match status" value="1"/>
</dbReference>
<evidence type="ECO:0000313" key="3">
    <source>
        <dbReference type="EMBL" id="KAF5399478.1"/>
    </source>
</evidence>